<dbReference type="SUPFAM" id="SSF53271">
    <property type="entry name" value="PRTase-like"/>
    <property type="match status" value="1"/>
</dbReference>
<sequence length="199" mass="22150">MSLPKNDDQNLWVSWEDYHRLVEQLALTVHESKWKFDKILCLARGGLRVGDQLSRIFDLPLAILATSSYREAAGTERGELDIAQYITITRGELHGNVLLVDDLVDSGVTLARVQQHLGERYPAITAVRSAVLWYKACSSVTPDYYVEHLPTNPWIHQPFEEWDTLRPHNLSAWLKRGSSNPVAGASAVSGISGVVSGEA</sequence>
<protein>
    <submittedName>
        <fullName evidence="4">Xanthine phosphoribosyltransferase</fullName>
        <ecNumber evidence="4">2.4.2.22</ecNumber>
    </submittedName>
</protein>
<evidence type="ECO:0000256" key="2">
    <source>
        <dbReference type="ARBA" id="ARBA00022679"/>
    </source>
</evidence>
<accession>A0A6S7CVG0</accession>
<keyword evidence="1 4" id="KW-0328">Glycosyltransferase</keyword>
<evidence type="ECO:0000313" key="4">
    <source>
        <dbReference type="EMBL" id="CAB3798716.1"/>
    </source>
</evidence>
<reference evidence="4 5" key="1">
    <citation type="submission" date="2020-04" db="EMBL/GenBank/DDBJ databases">
        <authorList>
            <person name="De Canck E."/>
        </authorList>
    </citation>
    <scope>NUCLEOTIDE SEQUENCE [LARGE SCALE GENOMIC DNA]</scope>
    <source>
        <strain evidence="4 5">LMG 28138</strain>
    </source>
</reference>
<evidence type="ECO:0000313" key="5">
    <source>
        <dbReference type="Proteomes" id="UP000494115"/>
    </source>
</evidence>
<dbReference type="InterPro" id="IPR029057">
    <property type="entry name" value="PRTase-like"/>
</dbReference>
<gene>
    <name evidence="4" type="primary">gpt</name>
    <name evidence="4" type="ORF">LMG28138_04513</name>
</gene>
<dbReference type="InterPro" id="IPR000836">
    <property type="entry name" value="PRTase_dom"/>
</dbReference>
<feature type="domain" description="Phosphoribosyltransferase" evidence="3">
    <location>
        <begin position="14"/>
        <end position="160"/>
    </location>
</feature>
<dbReference type="RefSeq" id="WP_175107105.1">
    <property type="nucleotide sequence ID" value="NZ_CADIKM010000030.1"/>
</dbReference>
<dbReference type="Proteomes" id="UP000494115">
    <property type="component" value="Unassembled WGS sequence"/>
</dbReference>
<dbReference type="PANTHER" id="PTHR43363:SF1">
    <property type="entry name" value="HYPOXANTHINE-GUANINE PHOSPHORIBOSYLTRANSFERASE"/>
    <property type="match status" value="1"/>
</dbReference>
<proteinExistence type="predicted"/>
<evidence type="ECO:0000256" key="1">
    <source>
        <dbReference type="ARBA" id="ARBA00022676"/>
    </source>
</evidence>
<dbReference type="EMBL" id="CADIKM010000030">
    <property type="protein sequence ID" value="CAB3798716.1"/>
    <property type="molecule type" value="Genomic_DNA"/>
</dbReference>
<organism evidence="4 5">
    <name type="scientific">Pararobbsia alpina</name>
    <dbReference type="NCBI Taxonomy" id="621374"/>
    <lineage>
        <taxon>Bacteria</taxon>
        <taxon>Pseudomonadati</taxon>
        <taxon>Pseudomonadota</taxon>
        <taxon>Betaproteobacteria</taxon>
        <taxon>Burkholderiales</taxon>
        <taxon>Burkholderiaceae</taxon>
        <taxon>Pararobbsia</taxon>
    </lineage>
</organism>
<dbReference type="GO" id="GO:0000310">
    <property type="term" value="F:xanthine phosphoribosyltransferase activity"/>
    <property type="evidence" value="ECO:0007669"/>
    <property type="project" value="UniProtKB-EC"/>
</dbReference>
<dbReference type="EC" id="2.4.2.22" evidence="4"/>
<evidence type="ECO:0000259" key="3">
    <source>
        <dbReference type="Pfam" id="PF00156"/>
    </source>
</evidence>
<name>A0A6S7CVG0_9BURK</name>
<dbReference type="PANTHER" id="PTHR43363">
    <property type="entry name" value="HYPOXANTHINE PHOSPHORIBOSYLTRANSFERASE"/>
    <property type="match status" value="1"/>
</dbReference>
<dbReference type="CDD" id="cd06223">
    <property type="entry name" value="PRTases_typeI"/>
    <property type="match status" value="1"/>
</dbReference>
<dbReference type="Pfam" id="PF00156">
    <property type="entry name" value="Pribosyltran"/>
    <property type="match status" value="1"/>
</dbReference>
<keyword evidence="5" id="KW-1185">Reference proteome</keyword>
<dbReference type="AlphaFoldDB" id="A0A6S7CVG0"/>
<dbReference type="Gene3D" id="3.40.50.2020">
    <property type="match status" value="1"/>
</dbReference>
<keyword evidence="2 4" id="KW-0808">Transferase</keyword>